<gene>
    <name evidence="7" type="ORF">SAY86_029307</name>
</gene>
<keyword evidence="8" id="KW-1185">Reference proteome</keyword>
<sequence length="104" mass="12356">MSSENVPSRISRFLEGGADEFFLKPLKLSDVNRLRPHMTRTKLMHHKLQKEENREEYGEETDDKPEIQPQNHHHQPENSLRRKRKPKGHFVSGWKVGKMPTHHE</sequence>
<evidence type="ECO:0000313" key="8">
    <source>
        <dbReference type="Proteomes" id="UP001346149"/>
    </source>
</evidence>
<evidence type="ECO:0000256" key="6">
    <source>
        <dbReference type="SAM" id="MobiDB-lite"/>
    </source>
</evidence>
<proteinExistence type="predicted"/>
<dbReference type="GO" id="GO:0000160">
    <property type="term" value="P:phosphorelay signal transduction system"/>
    <property type="evidence" value="ECO:0007669"/>
    <property type="project" value="UniProtKB-KW"/>
</dbReference>
<organism evidence="7 8">
    <name type="scientific">Trapa natans</name>
    <name type="common">Water chestnut</name>
    <dbReference type="NCBI Taxonomy" id="22666"/>
    <lineage>
        <taxon>Eukaryota</taxon>
        <taxon>Viridiplantae</taxon>
        <taxon>Streptophyta</taxon>
        <taxon>Embryophyta</taxon>
        <taxon>Tracheophyta</taxon>
        <taxon>Spermatophyta</taxon>
        <taxon>Magnoliopsida</taxon>
        <taxon>eudicotyledons</taxon>
        <taxon>Gunneridae</taxon>
        <taxon>Pentapetalae</taxon>
        <taxon>rosids</taxon>
        <taxon>malvids</taxon>
        <taxon>Myrtales</taxon>
        <taxon>Lythraceae</taxon>
        <taxon>Trapa</taxon>
    </lineage>
</organism>
<dbReference type="PANTHER" id="PTHR43874:SF167">
    <property type="entry name" value="TWO-COMPONENT RESPONSE REGULATOR ARR9"/>
    <property type="match status" value="1"/>
</dbReference>
<keyword evidence="4" id="KW-0805">Transcription regulation</keyword>
<keyword evidence="2" id="KW-0932">Cytokinin signaling pathway</keyword>
<dbReference type="PANTHER" id="PTHR43874">
    <property type="entry name" value="TWO-COMPONENT RESPONSE REGULATOR"/>
    <property type="match status" value="1"/>
</dbReference>
<accession>A0AAN7RFU0</accession>
<keyword evidence="1" id="KW-0597">Phosphoprotein</keyword>
<feature type="region of interest" description="Disordered" evidence="6">
    <location>
        <begin position="40"/>
        <end position="104"/>
    </location>
</feature>
<evidence type="ECO:0000256" key="5">
    <source>
        <dbReference type="ARBA" id="ARBA00023163"/>
    </source>
</evidence>
<dbReference type="Proteomes" id="UP001346149">
    <property type="component" value="Unassembled WGS sequence"/>
</dbReference>
<protein>
    <recommendedName>
        <fullName evidence="9">Response regulatory domain-containing protein</fullName>
    </recommendedName>
</protein>
<reference evidence="7 8" key="1">
    <citation type="journal article" date="2023" name="Hortic Res">
        <title>Pangenome of water caltrop reveals structural variations and asymmetric subgenome divergence after allopolyploidization.</title>
        <authorList>
            <person name="Zhang X."/>
            <person name="Chen Y."/>
            <person name="Wang L."/>
            <person name="Yuan Y."/>
            <person name="Fang M."/>
            <person name="Shi L."/>
            <person name="Lu R."/>
            <person name="Comes H.P."/>
            <person name="Ma Y."/>
            <person name="Chen Y."/>
            <person name="Huang G."/>
            <person name="Zhou Y."/>
            <person name="Zheng Z."/>
            <person name="Qiu Y."/>
        </authorList>
    </citation>
    <scope>NUCLEOTIDE SEQUENCE [LARGE SCALE GENOMIC DNA]</scope>
    <source>
        <strain evidence="7">F231</strain>
    </source>
</reference>
<keyword evidence="5" id="KW-0804">Transcription</keyword>
<dbReference type="EMBL" id="JAXQNO010000006">
    <property type="protein sequence ID" value="KAK4796981.1"/>
    <property type="molecule type" value="Genomic_DNA"/>
</dbReference>
<evidence type="ECO:0000256" key="2">
    <source>
        <dbReference type="ARBA" id="ARBA00022864"/>
    </source>
</evidence>
<dbReference type="InterPro" id="IPR045279">
    <property type="entry name" value="ARR-like"/>
</dbReference>
<comment type="caution">
    <text evidence="7">The sequence shown here is derived from an EMBL/GenBank/DDBJ whole genome shotgun (WGS) entry which is preliminary data.</text>
</comment>
<evidence type="ECO:0008006" key="9">
    <source>
        <dbReference type="Google" id="ProtNLM"/>
    </source>
</evidence>
<evidence type="ECO:0000256" key="3">
    <source>
        <dbReference type="ARBA" id="ARBA00023012"/>
    </source>
</evidence>
<evidence type="ECO:0000256" key="1">
    <source>
        <dbReference type="ARBA" id="ARBA00022553"/>
    </source>
</evidence>
<name>A0AAN7RFU0_TRANT</name>
<dbReference type="AlphaFoldDB" id="A0AAN7RFU0"/>
<keyword evidence="3" id="KW-0902">Two-component regulatory system</keyword>
<dbReference type="GO" id="GO:0009736">
    <property type="term" value="P:cytokinin-activated signaling pathway"/>
    <property type="evidence" value="ECO:0007669"/>
    <property type="project" value="UniProtKB-KW"/>
</dbReference>
<evidence type="ECO:0000256" key="4">
    <source>
        <dbReference type="ARBA" id="ARBA00023015"/>
    </source>
</evidence>
<evidence type="ECO:0000313" key="7">
    <source>
        <dbReference type="EMBL" id="KAK4796981.1"/>
    </source>
</evidence>